<gene>
    <name evidence="1" type="ORF">LTY59_08145</name>
</gene>
<evidence type="ECO:0008006" key="3">
    <source>
        <dbReference type="Google" id="ProtNLM"/>
    </source>
</evidence>
<sequence>MKGTIIKVYRNYGIVKAEDKGKQVEFMFYIFPDMVNNGEYKTSKKVSFDVAKTEVRNSKVSIAYNIKPLPDSEVIQFHIQDEKQKDYPYGVYKDFFQVDNNKILLEELIAEDEHFKEFTLKWVLFLEKKIRQMLVVLVEKYKIKRGSVYDILKKETKTDYNKIMRELGKTYKFRNEFNLLTIKRKNKNDDMNFEVLDAPLALYLGSTTLDKLHSIVKALCSSIFDDIDEKEDENVKFLKRTLEMFGDLSIIRNAAAHGRPLIPLILDDKYAPNELYDLSSVDPKFNSGTDVTQWKLFQPIRYVARQITKEGFAPTYFDGGLQNTGLYTSKYILSNPARRSFFSYLYILEFYFRFVDGNRKKEFVEDLHNFVPLKDCDNLDNYLLAKYPKKNPVLKQAIKFTYPLWWGESFWIMVDNGILMDNQKKPS</sequence>
<evidence type="ECO:0000313" key="2">
    <source>
        <dbReference type="Proteomes" id="UP001200032"/>
    </source>
</evidence>
<dbReference type="Proteomes" id="UP001200032">
    <property type="component" value="Unassembled WGS sequence"/>
</dbReference>
<evidence type="ECO:0000313" key="1">
    <source>
        <dbReference type="EMBL" id="MCD7139185.1"/>
    </source>
</evidence>
<organism evidence="1 2">
    <name type="scientific">Limosilactobacillus balticus</name>
    <dbReference type="NCBI Taxonomy" id="2759747"/>
    <lineage>
        <taxon>Bacteria</taxon>
        <taxon>Bacillati</taxon>
        <taxon>Bacillota</taxon>
        <taxon>Bacilli</taxon>
        <taxon>Lactobacillales</taxon>
        <taxon>Lactobacillaceae</taxon>
        <taxon>Limosilactobacillus</taxon>
    </lineage>
</organism>
<dbReference type="EMBL" id="JAJPDJ010000069">
    <property type="protein sequence ID" value="MCD7139185.1"/>
    <property type="molecule type" value="Genomic_DNA"/>
</dbReference>
<comment type="caution">
    <text evidence="1">The sequence shown here is derived from an EMBL/GenBank/DDBJ whole genome shotgun (WGS) entry which is preliminary data.</text>
</comment>
<protein>
    <recommendedName>
        <fullName evidence="3">Abi family protein</fullName>
    </recommendedName>
</protein>
<name>A0ABS8RDY8_9LACO</name>
<proteinExistence type="predicted"/>
<reference evidence="1 2" key="1">
    <citation type="submission" date="2021-12" db="EMBL/GenBank/DDBJ databases">
        <title>A phylogenomic analysis of Limosilactobacillus reuteri reveals ancient and stable evolutionary relationships with rodents and birds and zoonotic transmission to humans.</title>
        <authorList>
            <person name="Li F."/>
            <person name="Li X."/>
            <person name="Cheng C."/>
            <person name="Tollenaar S."/>
            <person name="Zhang J.S."/>
            <person name="Simpson D."/>
            <person name="Tasseva G."/>
            <person name="Perez-Munoz M.E."/>
            <person name="Frese S."/>
            <person name="Gaenzle M.G."/>
            <person name="Walter J."/>
            <person name="Zheng J."/>
        </authorList>
    </citation>
    <scope>NUCLEOTIDE SEQUENCE [LARGE SCALE GENOMIC DNA]</scope>
    <source>
        <strain evidence="1 2">WF-AF5-A</strain>
    </source>
</reference>
<accession>A0ABS8RDY8</accession>
<keyword evidence="2" id="KW-1185">Reference proteome</keyword>
<dbReference type="RefSeq" id="WP_182589310.1">
    <property type="nucleotide sequence ID" value="NZ_JACIVH010000074.1"/>
</dbReference>